<dbReference type="RefSeq" id="WP_041130660.1">
    <property type="nucleotide sequence ID" value="NZ_CP010407.1"/>
</dbReference>
<dbReference type="HOGENOM" id="CLU_010194_2_10_11"/>
<evidence type="ECO:0000256" key="3">
    <source>
        <dbReference type="RuleBase" id="RU000363"/>
    </source>
</evidence>
<evidence type="ECO:0000256" key="2">
    <source>
        <dbReference type="ARBA" id="ARBA00023002"/>
    </source>
</evidence>
<organism evidence="4 5">
    <name type="scientific">Streptomyces vietnamensis</name>
    <dbReference type="NCBI Taxonomy" id="362257"/>
    <lineage>
        <taxon>Bacteria</taxon>
        <taxon>Bacillati</taxon>
        <taxon>Actinomycetota</taxon>
        <taxon>Actinomycetes</taxon>
        <taxon>Kitasatosporales</taxon>
        <taxon>Streptomycetaceae</taxon>
        <taxon>Streptomyces</taxon>
    </lineage>
</organism>
<dbReference type="EMBL" id="CP010407">
    <property type="protein sequence ID" value="AJF66660.1"/>
    <property type="molecule type" value="Genomic_DNA"/>
</dbReference>
<dbReference type="InterPro" id="IPR002347">
    <property type="entry name" value="SDR_fam"/>
</dbReference>
<dbReference type="PANTHER" id="PTHR42901:SF1">
    <property type="entry name" value="ALCOHOL DEHYDROGENASE"/>
    <property type="match status" value="1"/>
</dbReference>
<sequence length="256" mass="26435">MSPTAVITGASGGIGAATAESLVKAGYDVVVVARRADRLADLAARTGGRAHRLDVTDATAVAEFAATLDSCDVLVNIAGGAFDASPVATGDPASWLSTYEVNVLGTLHMTQALLPLLGAGAGGTIVNLTSTAASVNYESGGSYSAAKHAAHALSETLRLELAGQPVRIVEIAPGMVHTEEFALNRFHGDRAKADAVYAGVDGPLRAEDVAECVRWAVTLPAHVNIDRLVVRPLAQAAQHKVHRGPIFATTTEEKQP</sequence>
<dbReference type="STRING" id="362257.SVTN_22110"/>
<dbReference type="InterPro" id="IPR036291">
    <property type="entry name" value="NAD(P)-bd_dom_sf"/>
</dbReference>
<evidence type="ECO:0000313" key="5">
    <source>
        <dbReference type="Proteomes" id="UP000031774"/>
    </source>
</evidence>
<dbReference type="AlphaFoldDB" id="A0A0B5HXK3"/>
<gene>
    <name evidence="4" type="ORF">SVTN_22110</name>
</gene>
<dbReference type="InterPro" id="IPR020904">
    <property type="entry name" value="Sc_DH/Rdtase_CS"/>
</dbReference>
<keyword evidence="5" id="KW-1185">Reference proteome</keyword>
<dbReference type="PRINTS" id="PR00081">
    <property type="entry name" value="GDHRDH"/>
</dbReference>
<dbReference type="SUPFAM" id="SSF51735">
    <property type="entry name" value="NAD(P)-binding Rossmann-fold domains"/>
    <property type="match status" value="1"/>
</dbReference>
<dbReference type="Pfam" id="PF00106">
    <property type="entry name" value="adh_short"/>
    <property type="match status" value="1"/>
</dbReference>
<dbReference type="KEGG" id="svt:SVTN_22110"/>
<reference evidence="4 5" key="1">
    <citation type="submission" date="2014-12" db="EMBL/GenBank/DDBJ databases">
        <title>Complete genome sequence of Streptomyces vietnamensis strain GIMV4.0001, a genetic manipulable producer of the benzoisochromanequinone antibiotic granaticin.</title>
        <authorList>
            <person name="Deng M.R."/>
            <person name="Guo J."/>
            <person name="Ma L.Y."/>
            <person name="Feng G.D."/>
            <person name="Mo C.Y."/>
            <person name="Zhu H.H."/>
        </authorList>
    </citation>
    <scope>NUCLEOTIDE SEQUENCE [LARGE SCALE GENOMIC DNA]</scope>
    <source>
        <strain evidence="5">GIMV4.0001</strain>
    </source>
</reference>
<evidence type="ECO:0000313" key="4">
    <source>
        <dbReference type="EMBL" id="AJF66660.1"/>
    </source>
</evidence>
<dbReference type="PROSITE" id="PS00061">
    <property type="entry name" value="ADH_SHORT"/>
    <property type="match status" value="1"/>
</dbReference>
<evidence type="ECO:0000256" key="1">
    <source>
        <dbReference type="ARBA" id="ARBA00006484"/>
    </source>
</evidence>
<protein>
    <submittedName>
        <fullName evidence="4">Oxidoreductase</fullName>
    </submittedName>
</protein>
<keyword evidence="2" id="KW-0560">Oxidoreductase</keyword>
<dbReference type="PRINTS" id="PR00080">
    <property type="entry name" value="SDRFAMILY"/>
</dbReference>
<dbReference type="FunFam" id="3.40.50.720:FF:000047">
    <property type="entry name" value="NADP-dependent L-serine/L-allo-threonine dehydrogenase"/>
    <property type="match status" value="1"/>
</dbReference>
<name>A0A0B5HXK3_9ACTN</name>
<proteinExistence type="inferred from homology"/>
<accession>A0A0B5HXK3</accession>
<dbReference type="GO" id="GO:0016616">
    <property type="term" value="F:oxidoreductase activity, acting on the CH-OH group of donors, NAD or NADP as acceptor"/>
    <property type="evidence" value="ECO:0007669"/>
    <property type="project" value="UniProtKB-ARBA"/>
</dbReference>
<dbReference type="Gene3D" id="3.40.50.720">
    <property type="entry name" value="NAD(P)-binding Rossmann-like Domain"/>
    <property type="match status" value="1"/>
</dbReference>
<comment type="similarity">
    <text evidence="1 3">Belongs to the short-chain dehydrogenases/reductases (SDR) family.</text>
</comment>
<dbReference type="PANTHER" id="PTHR42901">
    <property type="entry name" value="ALCOHOL DEHYDROGENASE"/>
    <property type="match status" value="1"/>
</dbReference>
<dbReference type="Proteomes" id="UP000031774">
    <property type="component" value="Chromosome"/>
</dbReference>